<organism evidence="2 3">
    <name type="scientific">Rubrobacter marinus</name>
    <dbReference type="NCBI Taxonomy" id="2653852"/>
    <lineage>
        <taxon>Bacteria</taxon>
        <taxon>Bacillati</taxon>
        <taxon>Actinomycetota</taxon>
        <taxon>Rubrobacteria</taxon>
        <taxon>Rubrobacterales</taxon>
        <taxon>Rubrobacteraceae</taxon>
        <taxon>Rubrobacter</taxon>
    </lineage>
</organism>
<dbReference type="EMBL" id="CP045121">
    <property type="protein sequence ID" value="QIN80912.1"/>
    <property type="molecule type" value="Genomic_DNA"/>
</dbReference>
<dbReference type="Pfam" id="PF00753">
    <property type="entry name" value="Lactamase_B"/>
    <property type="match status" value="1"/>
</dbReference>
<accession>A0A6G8Q364</accession>
<dbReference type="InterPro" id="IPR001279">
    <property type="entry name" value="Metallo-B-lactamas"/>
</dbReference>
<dbReference type="PANTHER" id="PTHR36839:SF1">
    <property type="entry name" value="METALLO-BETA-LACTAMASE FAMILY PROTEIN (AFU_ORTHOLOGUE AFUA_5G12770)"/>
    <property type="match status" value="1"/>
</dbReference>
<reference evidence="2 3" key="1">
    <citation type="submission" date="2019-10" db="EMBL/GenBank/DDBJ databases">
        <title>Rubrobacter sp nov SCSIO 52915 isolated from a deep-sea sediment in the South China Sea.</title>
        <authorList>
            <person name="Chen R.W."/>
        </authorList>
    </citation>
    <scope>NUCLEOTIDE SEQUENCE [LARGE SCALE GENOMIC DNA]</scope>
    <source>
        <strain evidence="2 3">SCSIO 52915</strain>
    </source>
</reference>
<name>A0A6G8Q364_9ACTN</name>
<sequence>MPEEWPREAELPAFVCTNCGFWQKYFETPSSCPICTDYRHVLPADGWSFLGLEGARERGRCLVEEVEPGVWCYRAEKPLGIASLGYVVVRPGGNIGFEGTGWYDEEALEHIESIGGISYLSASHPHCYGALWQLRERFEPEVILQSEDLPWATAFPPTWTFDEGLKLGDDAELLRTGGHFAGHTMLYLPERKILFVGDALKFEIDPTDGRRATGVSTHKAFVRRIPLTPREVGRYREVFAALDFEQAWTPFDQCRNVGREEVLAFLDSQLRGRPFVDAVPL</sequence>
<evidence type="ECO:0000313" key="2">
    <source>
        <dbReference type="EMBL" id="QIN80912.1"/>
    </source>
</evidence>
<keyword evidence="3" id="KW-1185">Reference proteome</keyword>
<dbReference type="SUPFAM" id="SSF56281">
    <property type="entry name" value="Metallo-hydrolase/oxidoreductase"/>
    <property type="match status" value="1"/>
</dbReference>
<gene>
    <name evidence="2" type="ORF">GBA65_19530</name>
</gene>
<dbReference type="Proteomes" id="UP000502706">
    <property type="component" value="Chromosome"/>
</dbReference>
<evidence type="ECO:0000313" key="3">
    <source>
        <dbReference type="Proteomes" id="UP000502706"/>
    </source>
</evidence>
<dbReference type="PANTHER" id="PTHR36839">
    <property type="entry name" value="METALLO-BETA-LACTAMASE FAMILY PROTEIN (AFU_ORTHOLOGUE AFUA_5G12770)"/>
    <property type="match status" value="1"/>
</dbReference>
<dbReference type="Gene3D" id="3.60.15.10">
    <property type="entry name" value="Ribonuclease Z/Hydroxyacylglutathione hydrolase-like"/>
    <property type="match status" value="1"/>
</dbReference>
<dbReference type="SMART" id="SM00849">
    <property type="entry name" value="Lactamase_B"/>
    <property type="match status" value="1"/>
</dbReference>
<evidence type="ECO:0000259" key="1">
    <source>
        <dbReference type="SMART" id="SM00849"/>
    </source>
</evidence>
<proteinExistence type="predicted"/>
<dbReference type="KEGG" id="rmar:GBA65_19530"/>
<feature type="domain" description="Metallo-beta-lactamase" evidence="1">
    <location>
        <begin position="82"/>
        <end position="236"/>
    </location>
</feature>
<dbReference type="AlphaFoldDB" id="A0A6G8Q364"/>
<protein>
    <recommendedName>
        <fullName evidence="1">Metallo-beta-lactamase domain-containing protein</fullName>
    </recommendedName>
</protein>
<dbReference type="InterPro" id="IPR036866">
    <property type="entry name" value="RibonucZ/Hydroxyglut_hydro"/>
</dbReference>